<dbReference type="PANTHER" id="PTHR43384">
    <property type="entry name" value="SEPTUM SITE-DETERMINING PROTEIN MIND HOMOLOG, CHLOROPLASTIC-RELATED"/>
    <property type="match status" value="1"/>
</dbReference>
<keyword evidence="2" id="KW-1185">Reference proteome</keyword>
<dbReference type="Gene3D" id="3.40.50.2300">
    <property type="match status" value="1"/>
</dbReference>
<sequence>MPSVMPLPLMHQTPNLQLVLYAPDNRHMARLGSTLSGHAQLTWVDSREVSPQQLAKVAAGAPLVLLDYCGGNAGYSSDLARQLAAAACPLPMVGVGTEGPEQAHHLLVAVRAGVRDFIDIDNNAPQMLEVFERITRLPLPSPTAAAPAPVAAPAGRLVLLHGVRAGVGTSMLSVHLAAQLAARLGHPGSGGQAANPVLLLDLGQPNGDGALYLGVESHFGYEEALRNVERIDPTFATTALAHHGSGLALLGMAGTALPPVHEPAALLRQLRGIFPLVVADTGGMPMSQVPPALLKQAHEIWLVADQGIGSLVSLDQALRDLDHRELRDERLHLLVNRYDPDGGLSDRQIAERFALPLLATLPERSRALRASTGLGRLLTESAPRDPYVRALQPLLQHLAGGRDAAPITSPIARLVSLLGR</sequence>
<evidence type="ECO:0000313" key="2">
    <source>
        <dbReference type="Proteomes" id="UP000050902"/>
    </source>
</evidence>
<proteinExistence type="predicted"/>
<name>A0ABR5NJW4_9GAMM</name>
<dbReference type="Gene3D" id="3.40.50.300">
    <property type="entry name" value="P-loop containing nucleotide triphosphate hydrolases"/>
    <property type="match status" value="1"/>
</dbReference>
<dbReference type="PANTHER" id="PTHR43384:SF13">
    <property type="entry name" value="SLR0110 PROTEIN"/>
    <property type="match status" value="1"/>
</dbReference>
<organism evidence="1 2">
    <name type="scientific">Stenotrophomonas nitritireducens</name>
    <dbReference type="NCBI Taxonomy" id="83617"/>
    <lineage>
        <taxon>Bacteria</taxon>
        <taxon>Pseudomonadati</taxon>
        <taxon>Pseudomonadota</taxon>
        <taxon>Gammaproteobacteria</taxon>
        <taxon>Lysobacterales</taxon>
        <taxon>Lysobacteraceae</taxon>
        <taxon>Stenotrophomonas</taxon>
    </lineage>
</organism>
<dbReference type="InterPro" id="IPR050625">
    <property type="entry name" value="ParA/MinD_ATPase"/>
</dbReference>
<reference evidence="1 2" key="1">
    <citation type="submission" date="2015-05" db="EMBL/GenBank/DDBJ databases">
        <title>Genome sequencing and analysis of members of genus Stenotrophomonas.</title>
        <authorList>
            <person name="Patil P.P."/>
            <person name="Midha S."/>
            <person name="Patil P.B."/>
        </authorList>
    </citation>
    <scope>NUCLEOTIDE SEQUENCE [LARGE SCALE GENOMIC DNA]</scope>
    <source>
        <strain evidence="1 2">DSM 12575</strain>
    </source>
</reference>
<dbReference type="Proteomes" id="UP000050902">
    <property type="component" value="Unassembled WGS sequence"/>
</dbReference>
<protein>
    <recommendedName>
        <fullName evidence="3">Fimbrial protein</fullName>
    </recommendedName>
</protein>
<evidence type="ECO:0008006" key="3">
    <source>
        <dbReference type="Google" id="ProtNLM"/>
    </source>
</evidence>
<dbReference type="SUPFAM" id="SSF52540">
    <property type="entry name" value="P-loop containing nucleoside triphosphate hydrolases"/>
    <property type="match status" value="1"/>
</dbReference>
<comment type="caution">
    <text evidence="1">The sequence shown here is derived from an EMBL/GenBank/DDBJ whole genome shotgun (WGS) entry which is preliminary data.</text>
</comment>
<gene>
    <name evidence="1" type="ORF">ABB22_09225</name>
</gene>
<dbReference type="EMBL" id="LDJG01000013">
    <property type="protein sequence ID" value="KRG57408.1"/>
    <property type="molecule type" value="Genomic_DNA"/>
</dbReference>
<evidence type="ECO:0000313" key="1">
    <source>
        <dbReference type="EMBL" id="KRG57408.1"/>
    </source>
</evidence>
<accession>A0ABR5NJW4</accession>
<dbReference type="InterPro" id="IPR027417">
    <property type="entry name" value="P-loop_NTPase"/>
</dbReference>